<dbReference type="KEGG" id="fla:SY85_23830"/>
<evidence type="ECO:0000313" key="2">
    <source>
        <dbReference type="Proteomes" id="UP000077177"/>
    </source>
</evidence>
<gene>
    <name evidence="1" type="ORF">SY85_23830</name>
</gene>
<name>A0A172U200_9BACT</name>
<dbReference type="Proteomes" id="UP000077177">
    <property type="component" value="Chromosome"/>
</dbReference>
<dbReference type="RefSeq" id="WP_066408617.1">
    <property type="nucleotide sequence ID" value="NZ_CP011390.1"/>
</dbReference>
<reference evidence="2" key="1">
    <citation type="submission" date="2015-01" db="EMBL/GenBank/DDBJ databases">
        <title>Flavisolibacter sp./LCS9/ whole genome sequencing.</title>
        <authorList>
            <person name="Kim M.K."/>
            <person name="Srinivasan S."/>
            <person name="Lee J.-J."/>
        </authorList>
    </citation>
    <scope>NUCLEOTIDE SEQUENCE [LARGE SCALE GENOMIC DNA]</scope>
    <source>
        <strain evidence="2">LCS9</strain>
    </source>
</reference>
<dbReference type="EMBL" id="CP011390">
    <property type="protein sequence ID" value="ANE53053.1"/>
    <property type="molecule type" value="Genomic_DNA"/>
</dbReference>
<reference evidence="1 2" key="2">
    <citation type="journal article" date="2016" name="Int. J. Syst. Evol. Microbiol.">
        <title>Flavisolibacter tropicus sp. nov., isolated from tropical soil.</title>
        <authorList>
            <person name="Lee J.J."/>
            <person name="Kang M.S."/>
            <person name="Kim G.S."/>
            <person name="Lee C.S."/>
            <person name="Lim S."/>
            <person name="Lee J."/>
            <person name="Roh S.H."/>
            <person name="Kang H."/>
            <person name="Ha J.M."/>
            <person name="Bae S."/>
            <person name="Jung H.Y."/>
            <person name="Kim M.K."/>
        </authorList>
    </citation>
    <scope>NUCLEOTIDE SEQUENCE [LARGE SCALE GENOMIC DNA]</scope>
    <source>
        <strain evidence="1 2">LCS9</strain>
    </source>
</reference>
<evidence type="ECO:0000313" key="1">
    <source>
        <dbReference type="EMBL" id="ANE53053.1"/>
    </source>
</evidence>
<sequence>MVTVTDRSRLVAIRKSLDLLGSKESSFLRVELLFFDALSIARAYGNDLHVNTILASLKNVQQGAYEKTKEVCKTSQQKERLIRQFIVQFKKSISGK</sequence>
<organism evidence="1 2">
    <name type="scientific">Flavisolibacter tropicus</name>
    <dbReference type="NCBI Taxonomy" id="1492898"/>
    <lineage>
        <taxon>Bacteria</taxon>
        <taxon>Pseudomonadati</taxon>
        <taxon>Bacteroidota</taxon>
        <taxon>Chitinophagia</taxon>
        <taxon>Chitinophagales</taxon>
        <taxon>Chitinophagaceae</taxon>
        <taxon>Flavisolibacter</taxon>
    </lineage>
</organism>
<protein>
    <submittedName>
        <fullName evidence="1">Uncharacterized protein</fullName>
    </submittedName>
</protein>
<dbReference type="OrthoDB" id="1090267at2"/>
<proteinExistence type="predicted"/>
<accession>A0A172U200</accession>
<dbReference type="STRING" id="1492898.SY85_23830"/>
<dbReference type="AlphaFoldDB" id="A0A172U200"/>
<keyword evidence="2" id="KW-1185">Reference proteome</keyword>